<dbReference type="STRING" id="253628.A0A0D1ZXU3"/>
<dbReference type="InterPro" id="IPR050983">
    <property type="entry name" value="GST_Omega/HSP26"/>
</dbReference>
<accession>A0A0D1ZXU3</accession>
<dbReference type="Gene3D" id="1.20.1050.10">
    <property type="match status" value="1"/>
</dbReference>
<protein>
    <recommendedName>
        <fullName evidence="1">GST N-terminal domain-containing protein</fullName>
    </recommendedName>
</protein>
<dbReference type="AlphaFoldDB" id="A0A0D1ZXU3"/>
<dbReference type="Gene3D" id="3.40.30.10">
    <property type="entry name" value="Glutaredoxin"/>
    <property type="match status" value="1"/>
</dbReference>
<dbReference type="SUPFAM" id="SSF52833">
    <property type="entry name" value="Thioredoxin-like"/>
    <property type="match status" value="1"/>
</dbReference>
<dbReference type="PANTHER" id="PTHR43968">
    <property type="match status" value="1"/>
</dbReference>
<dbReference type="RefSeq" id="XP_016208769.1">
    <property type="nucleotide sequence ID" value="XM_016363390.1"/>
</dbReference>
<dbReference type="InterPro" id="IPR036282">
    <property type="entry name" value="Glutathione-S-Trfase_C_sf"/>
</dbReference>
<reference evidence="2 3" key="1">
    <citation type="submission" date="2015-01" db="EMBL/GenBank/DDBJ databases">
        <title>The Genome Sequence of Ochroconis gallopava CBS43764.</title>
        <authorList>
            <consortium name="The Broad Institute Genomics Platform"/>
            <person name="Cuomo C."/>
            <person name="de Hoog S."/>
            <person name="Gorbushina A."/>
            <person name="Stielow B."/>
            <person name="Teixiera M."/>
            <person name="Abouelleil A."/>
            <person name="Chapman S.B."/>
            <person name="Priest M."/>
            <person name="Young S.K."/>
            <person name="Wortman J."/>
            <person name="Nusbaum C."/>
            <person name="Birren B."/>
        </authorList>
    </citation>
    <scope>NUCLEOTIDE SEQUENCE [LARGE SCALE GENOMIC DNA]</scope>
    <source>
        <strain evidence="2 3">CBS 43764</strain>
    </source>
</reference>
<dbReference type="PROSITE" id="PS50404">
    <property type="entry name" value="GST_NTER"/>
    <property type="match status" value="1"/>
</dbReference>
<evidence type="ECO:0000259" key="1">
    <source>
        <dbReference type="PROSITE" id="PS50404"/>
    </source>
</evidence>
<dbReference type="GO" id="GO:0005737">
    <property type="term" value="C:cytoplasm"/>
    <property type="evidence" value="ECO:0007669"/>
    <property type="project" value="TreeGrafter"/>
</dbReference>
<gene>
    <name evidence="2" type="ORF">PV09_09345</name>
</gene>
<dbReference type="InterPro" id="IPR036249">
    <property type="entry name" value="Thioredoxin-like_sf"/>
</dbReference>
<proteinExistence type="predicted"/>
<dbReference type="VEuPathDB" id="FungiDB:PV09_09345"/>
<dbReference type="EMBL" id="KN847591">
    <property type="protein sequence ID" value="KIV98899.1"/>
    <property type="molecule type" value="Genomic_DNA"/>
</dbReference>
<dbReference type="InterPro" id="IPR004045">
    <property type="entry name" value="Glutathione_S-Trfase_N"/>
</dbReference>
<organism evidence="2 3">
    <name type="scientific">Verruconis gallopava</name>
    <dbReference type="NCBI Taxonomy" id="253628"/>
    <lineage>
        <taxon>Eukaryota</taxon>
        <taxon>Fungi</taxon>
        <taxon>Dikarya</taxon>
        <taxon>Ascomycota</taxon>
        <taxon>Pezizomycotina</taxon>
        <taxon>Dothideomycetes</taxon>
        <taxon>Pleosporomycetidae</taxon>
        <taxon>Venturiales</taxon>
        <taxon>Sympoventuriaceae</taxon>
        <taxon>Verruconis</taxon>
    </lineage>
</organism>
<keyword evidence="3" id="KW-1185">Reference proteome</keyword>
<dbReference type="GeneID" id="27317318"/>
<dbReference type="Proteomes" id="UP000053259">
    <property type="component" value="Unassembled WGS sequence"/>
</dbReference>
<dbReference type="CDD" id="cd00570">
    <property type="entry name" value="GST_N_family"/>
    <property type="match status" value="1"/>
</dbReference>
<dbReference type="PANTHER" id="PTHR43968:SF8">
    <property type="entry name" value="S-TRANSFERASE, PUTATIVE (AFU_ORTHOLOGUE AFUA_2G00590)-RELATED"/>
    <property type="match status" value="1"/>
</dbReference>
<sequence>MASALPKITLYTSDTSVYGHRVSILLLHLRVPYEKVLIPLDRPRERWYLEINPRGLVPALQVEDPTSGQKHAVVESSLICEFLLDLAPGWGDEYAARAQDVLPRGHSLAVATQRYQRRLFVGVHFEGIRSASRPLLGQATEEAQQAFLAAARGLESVCPPPGRYFGDSDTVTFVEVLTGPFFVRLEAHLRWELVRDARAIHDRLRAEAPRFYAWLKFISADPKIRADAWNEEVQHRYLAERIAKAQVAAQEERSVP</sequence>
<dbReference type="InParanoid" id="A0A0D1ZXU3"/>
<dbReference type="SUPFAM" id="SSF47616">
    <property type="entry name" value="GST C-terminal domain-like"/>
    <property type="match status" value="1"/>
</dbReference>
<dbReference type="Pfam" id="PF13417">
    <property type="entry name" value="GST_N_3"/>
    <property type="match status" value="1"/>
</dbReference>
<dbReference type="HOGENOM" id="CLU_074611_0_0_1"/>
<evidence type="ECO:0000313" key="3">
    <source>
        <dbReference type="Proteomes" id="UP000053259"/>
    </source>
</evidence>
<name>A0A0D1ZXU3_9PEZI</name>
<evidence type="ECO:0000313" key="2">
    <source>
        <dbReference type="EMBL" id="KIV98899.1"/>
    </source>
</evidence>
<dbReference type="OrthoDB" id="4951845at2759"/>
<feature type="domain" description="GST N-terminal" evidence="1">
    <location>
        <begin position="6"/>
        <end position="91"/>
    </location>
</feature>